<sequence length="173" mass="19742">MKRYLKPEIVMIGSAILILWVAYQLAISKTVAAWQLHQKLSKQTDRTELSIPSSYQERINQNLAGLTQVYTADSLTFHSRLIRHLSELADQQQIKLADLPEAGNLSTGKLNYQTVTFEGDYFHLLKALDQLEQKQGVGYIRSLTFERPVLNGPDNNPKPVRLKIYMAILRSSR</sequence>
<accession>A0A9X1X7M9</accession>
<protein>
    <submittedName>
        <fullName evidence="1">Uncharacterized protein</fullName>
    </submittedName>
</protein>
<name>A0A9X1X7M9_9SPHI</name>
<dbReference type="AlphaFoldDB" id="A0A9X1X7M9"/>
<evidence type="ECO:0000313" key="1">
    <source>
        <dbReference type="EMBL" id="MCJ8212046.1"/>
    </source>
</evidence>
<organism evidence="1 2">
    <name type="scientific">Mucilaginibacter straminoryzae</name>
    <dbReference type="NCBI Taxonomy" id="2932774"/>
    <lineage>
        <taxon>Bacteria</taxon>
        <taxon>Pseudomonadati</taxon>
        <taxon>Bacteroidota</taxon>
        <taxon>Sphingobacteriia</taxon>
        <taxon>Sphingobacteriales</taxon>
        <taxon>Sphingobacteriaceae</taxon>
        <taxon>Mucilaginibacter</taxon>
    </lineage>
</organism>
<dbReference type="EMBL" id="JALJEJ010000017">
    <property type="protein sequence ID" value="MCJ8212046.1"/>
    <property type="molecule type" value="Genomic_DNA"/>
</dbReference>
<reference evidence="1" key="1">
    <citation type="submission" date="2022-04" db="EMBL/GenBank/DDBJ databases">
        <title>Mucilaginibacter sp. RS28 isolated from freshwater.</title>
        <authorList>
            <person name="Ko S.-R."/>
        </authorList>
    </citation>
    <scope>NUCLEOTIDE SEQUENCE</scope>
    <source>
        <strain evidence="1">RS28</strain>
    </source>
</reference>
<dbReference type="Proteomes" id="UP001139450">
    <property type="component" value="Unassembled WGS sequence"/>
</dbReference>
<evidence type="ECO:0000313" key="2">
    <source>
        <dbReference type="Proteomes" id="UP001139450"/>
    </source>
</evidence>
<keyword evidence="2" id="KW-1185">Reference proteome</keyword>
<proteinExistence type="predicted"/>
<gene>
    <name evidence="1" type="ORF">MUY27_20180</name>
</gene>
<dbReference type="RefSeq" id="WP_245133253.1">
    <property type="nucleotide sequence ID" value="NZ_JALJEJ010000017.1"/>
</dbReference>
<comment type="caution">
    <text evidence="1">The sequence shown here is derived from an EMBL/GenBank/DDBJ whole genome shotgun (WGS) entry which is preliminary data.</text>
</comment>